<evidence type="ECO:0000259" key="5">
    <source>
        <dbReference type="PROSITE" id="PS50305"/>
    </source>
</evidence>
<evidence type="ECO:0000256" key="4">
    <source>
        <dbReference type="PROSITE-ProRule" id="PRU00236"/>
    </source>
</evidence>
<dbReference type="InterPro" id="IPR029035">
    <property type="entry name" value="DHS-like_NAD/FAD-binding_dom"/>
</dbReference>
<evidence type="ECO:0000256" key="2">
    <source>
        <dbReference type="ARBA" id="ARBA00022679"/>
    </source>
</evidence>
<dbReference type="EMBL" id="JBFNXQ010000014">
    <property type="protein sequence ID" value="MEX5718129.1"/>
    <property type="molecule type" value="Genomic_DNA"/>
</dbReference>
<dbReference type="Pfam" id="PF02146">
    <property type="entry name" value="SIR2"/>
    <property type="match status" value="1"/>
</dbReference>
<organism evidence="6 7">
    <name type="scientific">Geodermatophilus maliterrae</name>
    <dbReference type="NCBI Taxonomy" id="3162531"/>
    <lineage>
        <taxon>Bacteria</taxon>
        <taxon>Bacillati</taxon>
        <taxon>Actinomycetota</taxon>
        <taxon>Actinomycetes</taxon>
        <taxon>Geodermatophilales</taxon>
        <taxon>Geodermatophilaceae</taxon>
        <taxon>Geodermatophilus</taxon>
    </lineage>
</organism>
<feature type="binding site" evidence="4">
    <location>
        <position position="157"/>
    </location>
    <ligand>
        <name>Zn(2+)</name>
        <dbReference type="ChEBI" id="CHEBI:29105"/>
    </ligand>
</feature>
<protein>
    <recommendedName>
        <fullName evidence="1">protein acetyllysine N-acetyltransferase</fullName>
        <ecNumber evidence="1">2.3.1.286</ecNumber>
    </recommendedName>
</protein>
<dbReference type="InterPro" id="IPR003000">
    <property type="entry name" value="Sirtuin"/>
</dbReference>
<dbReference type="InterPro" id="IPR026590">
    <property type="entry name" value="Ssirtuin_cat_dom"/>
</dbReference>
<keyword evidence="2" id="KW-0808">Transferase</keyword>
<name>A0ABV3XC48_9ACTN</name>
<evidence type="ECO:0000313" key="7">
    <source>
        <dbReference type="Proteomes" id="UP001560045"/>
    </source>
</evidence>
<dbReference type="EC" id="2.3.1.286" evidence="1"/>
<dbReference type="RefSeq" id="WP_369204673.1">
    <property type="nucleotide sequence ID" value="NZ_JBFNXQ010000014.1"/>
</dbReference>
<gene>
    <name evidence="6" type="ORF">ABQ292_07065</name>
</gene>
<dbReference type="Gene3D" id="3.40.50.1220">
    <property type="entry name" value="TPP-binding domain"/>
    <property type="match status" value="1"/>
</dbReference>
<dbReference type="SUPFAM" id="SSF52467">
    <property type="entry name" value="DHS-like NAD/FAD-binding domain"/>
    <property type="match status" value="1"/>
</dbReference>
<feature type="binding site" evidence="4">
    <location>
        <position position="160"/>
    </location>
    <ligand>
        <name>Zn(2+)</name>
        <dbReference type="ChEBI" id="CHEBI:29105"/>
    </ligand>
</feature>
<accession>A0ABV3XC48</accession>
<keyword evidence="7" id="KW-1185">Reference proteome</keyword>
<evidence type="ECO:0000313" key="6">
    <source>
        <dbReference type="EMBL" id="MEX5718129.1"/>
    </source>
</evidence>
<dbReference type="InterPro" id="IPR026591">
    <property type="entry name" value="Sirtuin_cat_small_dom_sf"/>
</dbReference>
<sequence>MTGDVPDPLPGWLSGAGRLTVLTGAGISTDSGIPDYRGPDGVWTRDPDAEKLVTLSYYVADPEIRRKAWRMRADLRAGDVTPNAGHRALVDLERQGRLRALLTQNVDGLHQAAGSSPERVLELHGTVHAVACLSCGDRTSMDSAMGRIDAGDPDPACLVCGGILKSATVSFGQALDGAVLDAAAGAAADCDVFLAVGTSLVVYPVAGLVEIAAAHGARVVVVNAEPTPYDGLADLVVREPISTALPRLVARA</sequence>
<dbReference type="Proteomes" id="UP001560045">
    <property type="component" value="Unassembled WGS sequence"/>
</dbReference>
<dbReference type="PANTHER" id="PTHR11085">
    <property type="entry name" value="NAD-DEPENDENT PROTEIN DEACYLASE SIRTUIN-5, MITOCHONDRIAL-RELATED"/>
    <property type="match status" value="1"/>
</dbReference>
<comment type="caution">
    <text evidence="6">The sequence shown here is derived from an EMBL/GenBank/DDBJ whole genome shotgun (WGS) entry which is preliminary data.</text>
</comment>
<feature type="active site" description="Proton acceptor" evidence="4">
    <location>
        <position position="124"/>
    </location>
</feature>
<dbReference type="PANTHER" id="PTHR11085:SF4">
    <property type="entry name" value="NAD-DEPENDENT PROTEIN DEACYLASE"/>
    <property type="match status" value="1"/>
</dbReference>
<feature type="domain" description="Deacetylase sirtuin-type" evidence="5">
    <location>
        <begin position="1"/>
        <end position="252"/>
    </location>
</feature>
<dbReference type="PROSITE" id="PS50305">
    <property type="entry name" value="SIRTUIN"/>
    <property type="match status" value="1"/>
</dbReference>
<keyword evidence="4" id="KW-0479">Metal-binding</keyword>
<dbReference type="CDD" id="cd01407">
    <property type="entry name" value="SIR2-fam"/>
    <property type="match status" value="1"/>
</dbReference>
<proteinExistence type="predicted"/>
<dbReference type="InterPro" id="IPR050134">
    <property type="entry name" value="NAD-dep_sirtuin_deacylases"/>
</dbReference>
<evidence type="ECO:0000256" key="1">
    <source>
        <dbReference type="ARBA" id="ARBA00012928"/>
    </source>
</evidence>
<feature type="binding site" evidence="4">
    <location>
        <position position="132"/>
    </location>
    <ligand>
        <name>Zn(2+)</name>
        <dbReference type="ChEBI" id="CHEBI:29105"/>
    </ligand>
</feature>
<keyword evidence="4" id="KW-0862">Zinc</keyword>
<feature type="binding site" evidence="4">
    <location>
        <position position="135"/>
    </location>
    <ligand>
        <name>Zn(2+)</name>
        <dbReference type="ChEBI" id="CHEBI:29105"/>
    </ligand>
</feature>
<keyword evidence="3" id="KW-0520">NAD</keyword>
<evidence type="ECO:0000256" key="3">
    <source>
        <dbReference type="ARBA" id="ARBA00023027"/>
    </source>
</evidence>
<reference evidence="6 7" key="1">
    <citation type="submission" date="2024-06" db="EMBL/GenBank/DDBJ databases">
        <title>Draft genome sequence of Geodermatophilus badlandi, a novel member of the Geodermatophilaceae isolated from badland sedimentary rocks in the Red desert, Wyoming, USA.</title>
        <authorList>
            <person name="Ben Tekaya S."/>
            <person name="Nouioui I."/>
            <person name="Flores G.M."/>
            <person name="Shaal M.N."/>
            <person name="Bredoire F."/>
            <person name="Basile F."/>
            <person name="Van Diepen L."/>
            <person name="Ward N.L."/>
        </authorList>
    </citation>
    <scope>NUCLEOTIDE SEQUENCE [LARGE SCALE GENOMIC DNA]</scope>
    <source>
        <strain evidence="6 7">WL48A</strain>
    </source>
</reference>
<dbReference type="Gene3D" id="3.30.1600.10">
    <property type="entry name" value="SIR2/SIRT2 'Small Domain"/>
    <property type="match status" value="1"/>
</dbReference>